<organism evidence="3 4">
    <name type="scientific">Evansella alkalicola</name>
    <dbReference type="NCBI Taxonomy" id="745819"/>
    <lineage>
        <taxon>Bacteria</taxon>
        <taxon>Bacillati</taxon>
        <taxon>Bacillota</taxon>
        <taxon>Bacilli</taxon>
        <taxon>Bacillales</taxon>
        <taxon>Bacillaceae</taxon>
        <taxon>Evansella</taxon>
    </lineage>
</organism>
<feature type="domain" description="SPOR" evidence="2">
    <location>
        <begin position="191"/>
        <end position="229"/>
    </location>
</feature>
<dbReference type="SUPFAM" id="SSF110997">
    <property type="entry name" value="Sporulation related repeat"/>
    <property type="match status" value="1"/>
</dbReference>
<dbReference type="SMART" id="SM00646">
    <property type="entry name" value="Ami_3"/>
    <property type="match status" value="1"/>
</dbReference>
<dbReference type="PANTHER" id="PTHR30404">
    <property type="entry name" value="N-ACETYLMURAMOYL-L-ALANINE AMIDASE"/>
    <property type="match status" value="1"/>
</dbReference>
<dbReference type="InterPro" id="IPR007730">
    <property type="entry name" value="SPOR-like_dom"/>
</dbReference>
<dbReference type="PROSITE" id="PS51724">
    <property type="entry name" value="SPOR"/>
    <property type="match status" value="1"/>
</dbReference>
<evidence type="ECO:0000313" key="4">
    <source>
        <dbReference type="Proteomes" id="UP000790580"/>
    </source>
</evidence>
<dbReference type="Gene3D" id="3.30.70.1070">
    <property type="entry name" value="Sporulation related repeat"/>
    <property type="match status" value="1"/>
</dbReference>
<dbReference type="SUPFAM" id="SSF53187">
    <property type="entry name" value="Zn-dependent exopeptidases"/>
    <property type="match status" value="1"/>
</dbReference>
<dbReference type="InterPro" id="IPR002508">
    <property type="entry name" value="MurNAc-LAA_cat"/>
</dbReference>
<keyword evidence="4" id="KW-1185">Reference proteome</keyword>
<evidence type="ECO:0000256" key="1">
    <source>
        <dbReference type="ARBA" id="ARBA00022801"/>
    </source>
</evidence>
<gene>
    <name evidence="3" type="ORF">KS407_22070</name>
</gene>
<evidence type="ECO:0000313" key="3">
    <source>
        <dbReference type="EMBL" id="MBU9724114.1"/>
    </source>
</evidence>
<name>A0ABS6JZU5_9BACI</name>
<dbReference type="RefSeq" id="WP_088074939.1">
    <property type="nucleotide sequence ID" value="NZ_JAHQCR010000088.1"/>
</dbReference>
<accession>A0ABS6JZU5</accession>
<dbReference type="CDD" id="cd02696">
    <property type="entry name" value="MurNAc-LAA"/>
    <property type="match status" value="1"/>
</dbReference>
<proteinExistence type="predicted"/>
<dbReference type="InterPro" id="IPR036680">
    <property type="entry name" value="SPOR-like_sf"/>
</dbReference>
<dbReference type="EMBL" id="JAHQCR010000088">
    <property type="protein sequence ID" value="MBU9724114.1"/>
    <property type="molecule type" value="Genomic_DNA"/>
</dbReference>
<reference evidence="3 4" key="1">
    <citation type="submission" date="2021-06" db="EMBL/GenBank/DDBJ databases">
        <title>Bacillus sp. RD4P76, an endophyte from a halophyte.</title>
        <authorList>
            <person name="Sun J.-Q."/>
        </authorList>
    </citation>
    <scope>NUCLEOTIDE SEQUENCE [LARGE SCALE GENOMIC DNA]</scope>
    <source>
        <strain evidence="3 4">JCM 17098</strain>
    </source>
</reference>
<comment type="caution">
    <text evidence="3">The sequence shown here is derived from an EMBL/GenBank/DDBJ whole genome shotgun (WGS) entry which is preliminary data.</text>
</comment>
<protein>
    <submittedName>
        <fullName evidence="3">N-acetylmuramoyl-L-alanine amidase</fullName>
    </submittedName>
</protein>
<sequence>MVKIYLDPGHGGSDPGAVGNGIQEKDVVLDIAKRIEAKLKDYEGVQTRMSRTNDKTVSLSARTNDANSWGADYFVSIHINAFNGSANGYEDFIHNSLSNSSQTAIYRDTMHSEIRKESPFFSNRGKKNANFHVIRESNMSAILTENGFIDNKGDSDRLKQSSTLDKIAQGHVNGLVKIFNLKKKPTPKQPTSSGALYKVQVGAFSKKSNADRLAKELESKGYSTYIVKE</sequence>
<dbReference type="Gene3D" id="3.40.630.40">
    <property type="entry name" value="Zn-dependent exopeptidases"/>
    <property type="match status" value="1"/>
</dbReference>
<dbReference type="PANTHER" id="PTHR30404:SF0">
    <property type="entry name" value="N-ACETYLMURAMOYL-L-ALANINE AMIDASE AMIC"/>
    <property type="match status" value="1"/>
</dbReference>
<keyword evidence="1" id="KW-0378">Hydrolase</keyword>
<dbReference type="Pfam" id="PF05036">
    <property type="entry name" value="SPOR"/>
    <property type="match status" value="1"/>
</dbReference>
<dbReference type="InterPro" id="IPR050695">
    <property type="entry name" value="N-acetylmuramoyl_amidase_3"/>
</dbReference>
<dbReference type="Proteomes" id="UP000790580">
    <property type="component" value="Unassembled WGS sequence"/>
</dbReference>
<dbReference type="Pfam" id="PF01520">
    <property type="entry name" value="Amidase_3"/>
    <property type="match status" value="1"/>
</dbReference>
<evidence type="ECO:0000259" key="2">
    <source>
        <dbReference type="PROSITE" id="PS51724"/>
    </source>
</evidence>